<proteinExistence type="inferred from homology"/>
<reference evidence="3" key="1">
    <citation type="journal article" date="2020" name="Stud. Mycol.">
        <title>101 Dothideomycetes genomes: a test case for predicting lifestyles and emergence of pathogens.</title>
        <authorList>
            <person name="Haridas S."/>
            <person name="Albert R."/>
            <person name="Binder M."/>
            <person name="Bloem J."/>
            <person name="Labutti K."/>
            <person name="Salamov A."/>
            <person name="Andreopoulos B."/>
            <person name="Baker S."/>
            <person name="Barry K."/>
            <person name="Bills G."/>
            <person name="Bluhm B."/>
            <person name="Cannon C."/>
            <person name="Castanera R."/>
            <person name="Culley D."/>
            <person name="Daum C."/>
            <person name="Ezra D."/>
            <person name="Gonzalez J."/>
            <person name="Henrissat B."/>
            <person name="Kuo A."/>
            <person name="Liang C."/>
            <person name="Lipzen A."/>
            <person name="Lutzoni F."/>
            <person name="Magnuson J."/>
            <person name="Mondo S."/>
            <person name="Nolan M."/>
            <person name="Ohm R."/>
            <person name="Pangilinan J."/>
            <person name="Park H.-J."/>
            <person name="Ramirez L."/>
            <person name="Alfaro M."/>
            <person name="Sun H."/>
            <person name="Tritt A."/>
            <person name="Yoshinaga Y."/>
            <person name="Zwiers L.-H."/>
            <person name="Turgeon B."/>
            <person name="Goodwin S."/>
            <person name="Spatafora J."/>
            <person name="Crous P."/>
            <person name="Grigoriev I."/>
        </authorList>
    </citation>
    <scope>NUCLEOTIDE SEQUENCE</scope>
    <source>
        <strain evidence="3">CBS 207.26</strain>
    </source>
</reference>
<dbReference type="PANTHER" id="PTHR43115">
    <property type="entry name" value="DEHYDROGENASE/REDUCTASE SDR FAMILY MEMBER 11"/>
    <property type="match status" value="1"/>
</dbReference>
<evidence type="ECO:0000313" key="4">
    <source>
        <dbReference type="Proteomes" id="UP000800200"/>
    </source>
</evidence>
<dbReference type="PANTHER" id="PTHR43115:SF4">
    <property type="entry name" value="DEHYDROGENASE_REDUCTASE SDR FAMILY MEMBER 11"/>
    <property type="match status" value="1"/>
</dbReference>
<comment type="similarity">
    <text evidence="1">Belongs to the short-chain dehydrogenases/reductases (SDR) family.</text>
</comment>
<evidence type="ECO:0000256" key="2">
    <source>
        <dbReference type="ARBA" id="ARBA00023002"/>
    </source>
</evidence>
<organism evidence="3 4">
    <name type="scientific">Zopfia rhizophila CBS 207.26</name>
    <dbReference type="NCBI Taxonomy" id="1314779"/>
    <lineage>
        <taxon>Eukaryota</taxon>
        <taxon>Fungi</taxon>
        <taxon>Dikarya</taxon>
        <taxon>Ascomycota</taxon>
        <taxon>Pezizomycotina</taxon>
        <taxon>Dothideomycetes</taxon>
        <taxon>Dothideomycetes incertae sedis</taxon>
        <taxon>Zopfiaceae</taxon>
        <taxon>Zopfia</taxon>
    </lineage>
</organism>
<dbReference type="Gene3D" id="3.40.50.720">
    <property type="entry name" value="NAD(P)-binding Rossmann-like Domain"/>
    <property type="match status" value="1"/>
</dbReference>
<dbReference type="InterPro" id="IPR002347">
    <property type="entry name" value="SDR_fam"/>
</dbReference>
<accession>A0A6A6E7S4</accession>
<dbReference type="CDD" id="cd05233">
    <property type="entry name" value="SDR_c"/>
    <property type="match status" value="1"/>
</dbReference>
<evidence type="ECO:0000256" key="1">
    <source>
        <dbReference type="ARBA" id="ARBA00006484"/>
    </source>
</evidence>
<protein>
    <submittedName>
        <fullName evidence="3">NAD(P)-binding protein</fullName>
    </submittedName>
</protein>
<dbReference type="Pfam" id="PF00106">
    <property type="entry name" value="adh_short"/>
    <property type="match status" value="1"/>
</dbReference>
<keyword evidence="2" id="KW-0560">Oxidoreductase</keyword>
<name>A0A6A6E7S4_9PEZI</name>
<dbReference type="EMBL" id="ML994628">
    <property type="protein sequence ID" value="KAF2187183.1"/>
    <property type="molecule type" value="Genomic_DNA"/>
</dbReference>
<keyword evidence="4" id="KW-1185">Reference proteome</keyword>
<dbReference type="AlphaFoldDB" id="A0A6A6E7S4"/>
<dbReference type="SUPFAM" id="SSF51735">
    <property type="entry name" value="NAD(P)-binding Rossmann-fold domains"/>
    <property type="match status" value="1"/>
</dbReference>
<evidence type="ECO:0000313" key="3">
    <source>
        <dbReference type="EMBL" id="KAF2187183.1"/>
    </source>
</evidence>
<sequence>MSEQPIDPDQYFKANLFTGTYYRGFYPAGDPKHLHSSAAGKSVLITGGSCSIGKGIFLSFTTAGGTTTVIPGRTQSLLEAISSESISPKTEVLPVACDITDESFVISLFAQLKARVKRLVVVVRNAGIWTPGTQFRKIGKAETKYWWNDFEAHVKGTYLIIHHFLTSFPPNLTFPSTIISITGSCAFVTATKVSSYSISKLSLIRLIECLTTNIHPSAPSLRIRDRENEYYDRCVQAVCVRYVGTC</sequence>
<dbReference type="PRINTS" id="PR00081">
    <property type="entry name" value="GDHRDH"/>
</dbReference>
<dbReference type="InterPro" id="IPR036291">
    <property type="entry name" value="NAD(P)-bd_dom_sf"/>
</dbReference>
<gene>
    <name evidence="3" type="ORF">K469DRAFT_773314</name>
</gene>
<dbReference type="Proteomes" id="UP000800200">
    <property type="component" value="Unassembled WGS sequence"/>
</dbReference>
<dbReference type="GO" id="GO:0016491">
    <property type="term" value="F:oxidoreductase activity"/>
    <property type="evidence" value="ECO:0007669"/>
    <property type="project" value="UniProtKB-KW"/>
</dbReference>
<dbReference type="OrthoDB" id="1933717at2759"/>